<evidence type="ECO:0000313" key="2">
    <source>
        <dbReference type="EMBL" id="KAF5763492.1"/>
    </source>
</evidence>
<evidence type="ECO:0000313" key="3">
    <source>
        <dbReference type="Proteomes" id="UP000215914"/>
    </source>
</evidence>
<comment type="caution">
    <text evidence="2">The sequence shown here is derived from an EMBL/GenBank/DDBJ whole genome shotgun (WGS) entry which is preliminary data.</text>
</comment>
<dbReference type="EMBL" id="MNCJ02000330">
    <property type="protein sequence ID" value="KAF5763492.1"/>
    <property type="molecule type" value="Genomic_DNA"/>
</dbReference>
<dbReference type="AlphaFoldDB" id="A0A9K3DYA7"/>
<evidence type="ECO:0008006" key="4">
    <source>
        <dbReference type="Google" id="ProtNLM"/>
    </source>
</evidence>
<feature type="region of interest" description="Disordered" evidence="1">
    <location>
        <begin position="353"/>
        <end position="379"/>
    </location>
</feature>
<dbReference type="Gramene" id="mRNA:HanXRQr2_Chr15g0680811">
    <property type="protein sequence ID" value="CDS:HanXRQr2_Chr15g0680811.1"/>
    <property type="gene ID" value="HanXRQr2_Chr15g0680811"/>
</dbReference>
<evidence type="ECO:0000256" key="1">
    <source>
        <dbReference type="SAM" id="MobiDB-lite"/>
    </source>
</evidence>
<keyword evidence="3" id="KW-1185">Reference proteome</keyword>
<organism evidence="2 3">
    <name type="scientific">Helianthus annuus</name>
    <name type="common">Common sunflower</name>
    <dbReference type="NCBI Taxonomy" id="4232"/>
    <lineage>
        <taxon>Eukaryota</taxon>
        <taxon>Viridiplantae</taxon>
        <taxon>Streptophyta</taxon>
        <taxon>Embryophyta</taxon>
        <taxon>Tracheophyta</taxon>
        <taxon>Spermatophyta</taxon>
        <taxon>Magnoliopsida</taxon>
        <taxon>eudicotyledons</taxon>
        <taxon>Gunneridae</taxon>
        <taxon>Pentapetalae</taxon>
        <taxon>asterids</taxon>
        <taxon>campanulids</taxon>
        <taxon>Asterales</taxon>
        <taxon>Asteraceae</taxon>
        <taxon>Asteroideae</taxon>
        <taxon>Heliantheae alliance</taxon>
        <taxon>Heliantheae</taxon>
        <taxon>Helianthus</taxon>
    </lineage>
</organism>
<accession>A0A9K3DYA7</accession>
<name>A0A9K3DYA7_HELAN</name>
<reference evidence="2" key="2">
    <citation type="submission" date="2020-06" db="EMBL/GenBank/DDBJ databases">
        <title>Helianthus annuus Genome sequencing and assembly Release 2.</title>
        <authorList>
            <person name="Gouzy J."/>
            <person name="Langlade N."/>
            <person name="Munos S."/>
        </authorList>
    </citation>
    <scope>NUCLEOTIDE SEQUENCE</scope>
    <source>
        <tissue evidence="2">Leaves</tissue>
    </source>
</reference>
<reference evidence="2" key="1">
    <citation type="journal article" date="2017" name="Nature">
        <title>The sunflower genome provides insights into oil metabolism, flowering and Asterid evolution.</title>
        <authorList>
            <person name="Badouin H."/>
            <person name="Gouzy J."/>
            <person name="Grassa C.J."/>
            <person name="Murat F."/>
            <person name="Staton S.E."/>
            <person name="Cottret L."/>
            <person name="Lelandais-Briere C."/>
            <person name="Owens G.L."/>
            <person name="Carrere S."/>
            <person name="Mayjonade B."/>
            <person name="Legrand L."/>
            <person name="Gill N."/>
            <person name="Kane N.C."/>
            <person name="Bowers J.E."/>
            <person name="Hubner S."/>
            <person name="Bellec A."/>
            <person name="Berard A."/>
            <person name="Berges H."/>
            <person name="Blanchet N."/>
            <person name="Boniface M.C."/>
            <person name="Brunel D."/>
            <person name="Catrice O."/>
            <person name="Chaidir N."/>
            <person name="Claudel C."/>
            <person name="Donnadieu C."/>
            <person name="Faraut T."/>
            <person name="Fievet G."/>
            <person name="Helmstetter N."/>
            <person name="King M."/>
            <person name="Knapp S.J."/>
            <person name="Lai Z."/>
            <person name="Le Paslier M.C."/>
            <person name="Lippi Y."/>
            <person name="Lorenzon L."/>
            <person name="Mandel J.R."/>
            <person name="Marage G."/>
            <person name="Marchand G."/>
            <person name="Marquand E."/>
            <person name="Bret-Mestries E."/>
            <person name="Morien E."/>
            <person name="Nambeesan S."/>
            <person name="Nguyen T."/>
            <person name="Pegot-Espagnet P."/>
            <person name="Pouilly N."/>
            <person name="Raftis F."/>
            <person name="Sallet E."/>
            <person name="Schiex T."/>
            <person name="Thomas J."/>
            <person name="Vandecasteele C."/>
            <person name="Vares D."/>
            <person name="Vear F."/>
            <person name="Vautrin S."/>
            <person name="Crespi M."/>
            <person name="Mangin B."/>
            <person name="Burke J.M."/>
            <person name="Salse J."/>
            <person name="Munos S."/>
            <person name="Vincourt P."/>
            <person name="Rieseberg L.H."/>
            <person name="Langlade N.B."/>
        </authorList>
    </citation>
    <scope>NUCLEOTIDE SEQUENCE</scope>
    <source>
        <tissue evidence="2">Leaves</tissue>
    </source>
</reference>
<feature type="compositionally biased region" description="Basic and acidic residues" evidence="1">
    <location>
        <begin position="366"/>
        <end position="379"/>
    </location>
</feature>
<dbReference type="Proteomes" id="UP000215914">
    <property type="component" value="Unassembled WGS sequence"/>
</dbReference>
<gene>
    <name evidence="2" type="ORF">HanXRQr2_Chr15g0680811</name>
</gene>
<protein>
    <recommendedName>
        <fullName evidence="4">DUF4283 domain-containing protein</fullName>
    </recommendedName>
</protein>
<feature type="compositionally biased region" description="Polar residues" evidence="1">
    <location>
        <begin position="355"/>
        <end position="365"/>
    </location>
</feature>
<sequence>MVKNLSAIKLGDFRLKCNVARFVLEEGEIDSKQKHQEQKSFVPKARSEGGETSLRRDTFVNGLSFKEAFAGVAKGKMVEVDDKSEALVHLHGKAVVVRMASLFTLQNVRTILKDLKLHEGKIQCLGGLVVLIEFNSKDQASLAKDELVGVPEHFVAPEIWEGQYVAFEQIAWLKIYGTPMSLLDNKVVNDVGGLFGKVVKGARVERIGLDNSFQFIGVLVNHGNQIQEEAFLRWRRKTFKVEDSNDWLEDFVIDVDGYNSEEESSKAPKSAAEVVRPVVQSPVSGVNVQENFMENGNLGINFVNVPEINGDFPFVRKECMGTGVMTENLQGNVIKEDGNLLKRKKSIKKVVDMGQASSGGYPSSNERPHKEPKKVNDKETNLLGDDPFNLAPFILGSDVNVVKTRGEGPVTTSNSFQALIVEDDNVLQDMEVNRVDETER</sequence>
<proteinExistence type="predicted"/>